<dbReference type="AlphaFoldDB" id="A0A3P6QL04"/>
<evidence type="ECO:0000313" key="1">
    <source>
        <dbReference type="EMBL" id="VDK46477.1"/>
    </source>
</evidence>
<gene>
    <name evidence="1" type="ORF">CGOC_LOCUS776</name>
</gene>
<reference evidence="1 2" key="1">
    <citation type="submission" date="2018-11" db="EMBL/GenBank/DDBJ databases">
        <authorList>
            <consortium name="Pathogen Informatics"/>
        </authorList>
    </citation>
    <scope>NUCLEOTIDE SEQUENCE [LARGE SCALE GENOMIC DNA]</scope>
</reference>
<name>A0A3P6QL04_CYLGO</name>
<dbReference type="EMBL" id="UYRV01001205">
    <property type="protein sequence ID" value="VDK46477.1"/>
    <property type="molecule type" value="Genomic_DNA"/>
</dbReference>
<proteinExistence type="predicted"/>
<accession>A0A3P6QL04</accession>
<sequence length="104" mass="10859">MFTRTRFELEEASAAAFERGLPGKARVGSVISAAQSEVGNGKYESVYAVVGVCVSVSSVEVSAINAIRDVDPFWCRVEGRSPAATCGCNSSAARHTGDGLDPFA</sequence>
<dbReference type="Proteomes" id="UP000271889">
    <property type="component" value="Unassembled WGS sequence"/>
</dbReference>
<protein>
    <submittedName>
        <fullName evidence="1">Uncharacterized protein</fullName>
    </submittedName>
</protein>
<evidence type="ECO:0000313" key="2">
    <source>
        <dbReference type="Proteomes" id="UP000271889"/>
    </source>
</evidence>
<keyword evidence="2" id="KW-1185">Reference proteome</keyword>
<organism evidence="1 2">
    <name type="scientific">Cylicostephanus goldi</name>
    <name type="common">Nematode worm</name>
    <dbReference type="NCBI Taxonomy" id="71465"/>
    <lineage>
        <taxon>Eukaryota</taxon>
        <taxon>Metazoa</taxon>
        <taxon>Ecdysozoa</taxon>
        <taxon>Nematoda</taxon>
        <taxon>Chromadorea</taxon>
        <taxon>Rhabditida</taxon>
        <taxon>Rhabditina</taxon>
        <taxon>Rhabditomorpha</taxon>
        <taxon>Strongyloidea</taxon>
        <taxon>Strongylidae</taxon>
        <taxon>Cylicostephanus</taxon>
    </lineage>
</organism>